<keyword evidence="3" id="KW-1185">Reference proteome</keyword>
<feature type="region of interest" description="Disordered" evidence="1">
    <location>
        <begin position="44"/>
        <end position="76"/>
    </location>
</feature>
<feature type="compositionally biased region" description="Pro residues" evidence="1">
    <location>
        <begin position="1"/>
        <end position="21"/>
    </location>
</feature>
<proteinExistence type="predicted"/>
<protein>
    <submittedName>
        <fullName evidence="2">Uncharacterized protein</fullName>
    </submittedName>
</protein>
<comment type="caution">
    <text evidence="2">The sequence shown here is derived from an EMBL/GenBank/DDBJ whole genome shotgun (WGS) entry which is preliminary data.</text>
</comment>
<dbReference type="EMBL" id="JACHFL010000007">
    <property type="protein sequence ID" value="MBB5363790.1"/>
    <property type="molecule type" value="Genomic_DNA"/>
</dbReference>
<reference evidence="2 3" key="1">
    <citation type="submission" date="2020-08" db="EMBL/GenBank/DDBJ databases">
        <title>Genomic Encyclopedia of Type Strains, Phase IV (KMG-IV): sequencing the most valuable type-strain genomes for metagenomic binning, comparative biology and taxonomic classification.</title>
        <authorList>
            <person name="Goeker M."/>
        </authorList>
    </citation>
    <scope>NUCLEOTIDE SEQUENCE [LARGE SCALE GENOMIC DNA]</scope>
    <source>
        <strain evidence="2 3">DSM 27939</strain>
    </source>
</reference>
<evidence type="ECO:0000313" key="2">
    <source>
        <dbReference type="EMBL" id="MBB5363790.1"/>
    </source>
</evidence>
<sequence>MTRTEPTPPAQLPNTDSPPLPEAFLTDTFEEDRDQFVARCPLQAWYPPSDLGEPRFVPSPREAEPRDSSDPPADPC</sequence>
<accession>A0A7W8JVM0</accession>
<organism evidence="2 3">
    <name type="scientific">Deinococcus humi</name>
    <dbReference type="NCBI Taxonomy" id="662880"/>
    <lineage>
        <taxon>Bacteria</taxon>
        <taxon>Thermotogati</taxon>
        <taxon>Deinococcota</taxon>
        <taxon>Deinococci</taxon>
        <taxon>Deinococcales</taxon>
        <taxon>Deinococcaceae</taxon>
        <taxon>Deinococcus</taxon>
    </lineage>
</organism>
<dbReference type="Proteomes" id="UP000552709">
    <property type="component" value="Unassembled WGS sequence"/>
</dbReference>
<dbReference type="AlphaFoldDB" id="A0A7W8JVM0"/>
<gene>
    <name evidence="2" type="ORF">HNQ08_002897</name>
</gene>
<evidence type="ECO:0000256" key="1">
    <source>
        <dbReference type="SAM" id="MobiDB-lite"/>
    </source>
</evidence>
<feature type="region of interest" description="Disordered" evidence="1">
    <location>
        <begin position="1"/>
        <end position="23"/>
    </location>
</feature>
<name>A0A7W8JVM0_9DEIO</name>
<evidence type="ECO:0000313" key="3">
    <source>
        <dbReference type="Proteomes" id="UP000552709"/>
    </source>
</evidence>